<protein>
    <submittedName>
        <fullName evidence="4">Flagellar export chaperone FlgN</fullName>
    </submittedName>
</protein>
<dbReference type="Pfam" id="PF05130">
    <property type="entry name" value="FlgN"/>
    <property type="match status" value="1"/>
</dbReference>
<evidence type="ECO:0000313" key="6">
    <source>
        <dbReference type="Proteomes" id="UP000036196"/>
    </source>
</evidence>
<organism evidence="5 6">
    <name type="scientific">Pluralibacter gergoviae</name>
    <name type="common">Enterobacter gergoviae</name>
    <dbReference type="NCBI Taxonomy" id="61647"/>
    <lineage>
        <taxon>Bacteria</taxon>
        <taxon>Pseudomonadati</taxon>
        <taxon>Pseudomonadota</taxon>
        <taxon>Gammaproteobacteria</taxon>
        <taxon>Enterobacterales</taxon>
        <taxon>Enterobacteriaceae</taxon>
        <taxon>Pluralibacter</taxon>
    </lineage>
</organism>
<accession>A0A0J5L7Z1</accession>
<evidence type="ECO:0000313" key="4">
    <source>
        <dbReference type="EMBL" id="EML1473002.1"/>
    </source>
</evidence>
<keyword evidence="6" id="KW-1185">Reference proteome</keyword>
<evidence type="ECO:0000256" key="2">
    <source>
        <dbReference type="ARBA" id="ARBA00007703"/>
    </source>
</evidence>
<gene>
    <name evidence="4" type="primary">flgN</name>
    <name evidence="5" type="ORF">ABW06_04220</name>
    <name evidence="4" type="ORF">QEG54_003787</name>
</gene>
<dbReference type="InterPro" id="IPR007809">
    <property type="entry name" value="FlgN-like"/>
</dbReference>
<dbReference type="eggNOG" id="COG3418">
    <property type="taxonomic scope" value="Bacteria"/>
</dbReference>
<reference evidence="4" key="2">
    <citation type="submission" date="2024-02" db="EMBL/GenBank/DDBJ databases">
        <authorList>
            <consortium name="Clinical and Environmental Microbiology Branch: Whole genome sequencing antimicrobial resistance pathogens in the healthcare setting"/>
        </authorList>
    </citation>
    <scope>NUCLEOTIDE SEQUENCE</scope>
    <source>
        <strain evidence="4">2021DK-00143</strain>
    </source>
</reference>
<evidence type="ECO:0000313" key="5">
    <source>
        <dbReference type="EMBL" id="KMK15821.1"/>
    </source>
</evidence>
<reference evidence="5 6" key="1">
    <citation type="submission" date="2015-05" db="EMBL/GenBank/DDBJ databases">
        <title>Genome sequences of Pluralibacter gergoviae.</title>
        <authorList>
            <person name="Greninger A.L."/>
            <person name="Miller S."/>
        </authorList>
    </citation>
    <scope>NUCLEOTIDE SEQUENCE [LARGE SCALE GENOMIC DNA]</scope>
    <source>
        <strain evidence="5 6">JS81F13</strain>
    </source>
</reference>
<dbReference type="EMBL" id="ABLOKC030000023">
    <property type="protein sequence ID" value="EML1473002.1"/>
    <property type="molecule type" value="Genomic_DNA"/>
</dbReference>
<sequence length="137" mass="15043">MASLSKLLAQIADGLNALRAVMESERLLLCEGSLSGSHLQRVTEEKSSLLATLGWLEQQRLLAWSAADSAAQVQWQTIRAQTQTLREMNQHNGWLLEQQMAFNQQALALLKPHQEAGLYGKDGLASGRVDGGVRFSV</sequence>
<keyword evidence="4" id="KW-0969">Cilium</keyword>
<dbReference type="PATRIC" id="fig|61647.15.peg.3178"/>
<dbReference type="Proteomes" id="UP000036196">
    <property type="component" value="Unassembled WGS sequence"/>
</dbReference>
<keyword evidence="4" id="KW-0282">Flagellum</keyword>
<dbReference type="RefSeq" id="WP_048278262.1">
    <property type="nucleotide sequence ID" value="NZ_LDZF01000003.1"/>
</dbReference>
<dbReference type="GO" id="GO:0044780">
    <property type="term" value="P:bacterial-type flagellum assembly"/>
    <property type="evidence" value="ECO:0007669"/>
    <property type="project" value="InterPro"/>
</dbReference>
<dbReference type="STRING" id="61647.LG71_19035"/>
<keyword evidence="4" id="KW-0966">Cell projection</keyword>
<keyword evidence="3" id="KW-1005">Bacterial flagellum biogenesis</keyword>
<dbReference type="SUPFAM" id="SSF140566">
    <property type="entry name" value="FlgN-like"/>
    <property type="match status" value="1"/>
</dbReference>
<dbReference type="Gene3D" id="1.20.58.300">
    <property type="entry name" value="FlgN-like"/>
    <property type="match status" value="1"/>
</dbReference>
<name>A0A0J5L7Z1_PLUGE</name>
<evidence type="ECO:0000256" key="1">
    <source>
        <dbReference type="ARBA" id="ARBA00002397"/>
    </source>
</evidence>
<comment type="similarity">
    <text evidence="2">Belongs to the FlgN family.</text>
</comment>
<dbReference type="InterPro" id="IPR036679">
    <property type="entry name" value="FlgN-like_sf"/>
</dbReference>
<dbReference type="AlphaFoldDB" id="A0A0J5L7Z1"/>
<evidence type="ECO:0000256" key="3">
    <source>
        <dbReference type="ARBA" id="ARBA00022795"/>
    </source>
</evidence>
<comment type="function">
    <text evidence="1">Required for the efficient initiation of filament assembly.</text>
</comment>
<proteinExistence type="inferred from homology"/>
<dbReference type="EMBL" id="LDZF01000003">
    <property type="protein sequence ID" value="KMK15821.1"/>
    <property type="molecule type" value="Genomic_DNA"/>
</dbReference>
<comment type="caution">
    <text evidence="5">The sequence shown here is derived from an EMBL/GenBank/DDBJ whole genome shotgun (WGS) entry which is preliminary data.</text>
</comment>